<evidence type="ECO:0000256" key="5">
    <source>
        <dbReference type="ARBA" id="ARBA00012756"/>
    </source>
</evidence>
<dbReference type="Pfam" id="PF02929">
    <property type="entry name" value="Bgal_small_N"/>
    <property type="match status" value="1"/>
</dbReference>
<dbReference type="Gene3D" id="3.20.20.80">
    <property type="entry name" value="Glycosidases"/>
    <property type="match status" value="1"/>
</dbReference>
<reference evidence="12 13" key="1">
    <citation type="submission" date="2018-02" db="EMBL/GenBank/DDBJ databases">
        <title>Genomic Encyclopedia of Archaeal and Bacterial Type Strains, Phase II (KMG-II): from individual species to whole genera.</title>
        <authorList>
            <person name="Goeker M."/>
        </authorList>
    </citation>
    <scope>NUCLEOTIDE SEQUENCE [LARGE SCALE GENOMIC DNA]</scope>
    <source>
        <strain evidence="12 13">DSM 21165</strain>
    </source>
</reference>
<evidence type="ECO:0000256" key="6">
    <source>
        <dbReference type="ARBA" id="ARBA00022801"/>
    </source>
</evidence>
<keyword evidence="7" id="KW-0106">Calcium</keyword>
<dbReference type="InterPro" id="IPR006103">
    <property type="entry name" value="Glyco_hydro_2_cat"/>
</dbReference>
<evidence type="ECO:0000256" key="2">
    <source>
        <dbReference type="ARBA" id="ARBA00001913"/>
    </source>
</evidence>
<keyword evidence="6" id="KW-0378">Hydrolase</keyword>
<evidence type="ECO:0000313" key="12">
    <source>
        <dbReference type="EMBL" id="PQV48842.1"/>
    </source>
</evidence>
<dbReference type="InterPro" id="IPR004199">
    <property type="entry name" value="B-gal_small/dom_5"/>
</dbReference>
<dbReference type="InterPro" id="IPR036156">
    <property type="entry name" value="Beta-gal/glucu_dom_sf"/>
</dbReference>
<evidence type="ECO:0000256" key="9">
    <source>
        <dbReference type="ARBA" id="ARBA00032230"/>
    </source>
</evidence>
<dbReference type="InterPro" id="IPR050347">
    <property type="entry name" value="Bact_Beta-galactosidase"/>
</dbReference>
<keyword evidence="10" id="KW-0812">Transmembrane</keyword>
<evidence type="ECO:0000256" key="8">
    <source>
        <dbReference type="ARBA" id="ARBA00023295"/>
    </source>
</evidence>
<organism evidence="12 13">
    <name type="scientific">Jejuia pallidilutea</name>
    <dbReference type="NCBI Taxonomy" id="504487"/>
    <lineage>
        <taxon>Bacteria</taxon>
        <taxon>Pseudomonadati</taxon>
        <taxon>Bacteroidota</taxon>
        <taxon>Flavobacteriia</taxon>
        <taxon>Flavobacteriales</taxon>
        <taxon>Flavobacteriaceae</taxon>
        <taxon>Jejuia</taxon>
    </lineage>
</organism>
<dbReference type="AlphaFoldDB" id="A0A362X6T2"/>
<dbReference type="Pfam" id="PF16353">
    <property type="entry name" value="LacZ_4"/>
    <property type="match status" value="1"/>
</dbReference>
<dbReference type="SUPFAM" id="SSF74650">
    <property type="entry name" value="Galactose mutarotase-like"/>
    <property type="match status" value="1"/>
</dbReference>
<evidence type="ECO:0000256" key="7">
    <source>
        <dbReference type="ARBA" id="ARBA00022837"/>
    </source>
</evidence>
<evidence type="ECO:0000256" key="10">
    <source>
        <dbReference type="SAM" id="Phobius"/>
    </source>
</evidence>
<dbReference type="GO" id="GO:0005990">
    <property type="term" value="P:lactose catabolic process"/>
    <property type="evidence" value="ECO:0007669"/>
    <property type="project" value="TreeGrafter"/>
</dbReference>
<evidence type="ECO:0000259" key="11">
    <source>
        <dbReference type="SMART" id="SM01038"/>
    </source>
</evidence>
<dbReference type="InterPro" id="IPR006102">
    <property type="entry name" value="Ig-like_GH2"/>
</dbReference>
<dbReference type="InterPro" id="IPR006104">
    <property type="entry name" value="Glyco_hydro_2_N"/>
</dbReference>
<dbReference type="Pfam" id="PF00703">
    <property type="entry name" value="Glyco_hydro_2"/>
    <property type="match status" value="1"/>
</dbReference>
<proteinExistence type="inferred from homology"/>
<feature type="domain" description="Beta galactosidase small chain/" evidence="11">
    <location>
        <begin position="791"/>
        <end position="1062"/>
    </location>
</feature>
<dbReference type="InterPro" id="IPR032312">
    <property type="entry name" value="LacZ_4"/>
</dbReference>
<comment type="cofactor">
    <cofactor evidence="2">
        <name>Ca(2+)</name>
        <dbReference type="ChEBI" id="CHEBI:29108"/>
    </cofactor>
</comment>
<dbReference type="InterPro" id="IPR017853">
    <property type="entry name" value="GH"/>
</dbReference>
<name>A0A362X6T2_9FLAO</name>
<dbReference type="Pfam" id="PF02837">
    <property type="entry name" value="Glyco_hydro_2_N"/>
    <property type="match status" value="1"/>
</dbReference>
<dbReference type="GO" id="GO:0004565">
    <property type="term" value="F:beta-galactosidase activity"/>
    <property type="evidence" value="ECO:0007669"/>
    <property type="project" value="UniProtKB-EC"/>
</dbReference>
<dbReference type="InterPro" id="IPR013783">
    <property type="entry name" value="Ig-like_fold"/>
</dbReference>
<comment type="catalytic activity">
    <reaction evidence="1">
        <text>Hydrolysis of terminal non-reducing beta-D-galactose residues in beta-D-galactosides.</text>
        <dbReference type="EC" id="3.2.1.23"/>
    </reaction>
</comment>
<comment type="subunit">
    <text evidence="4">Monomer.</text>
</comment>
<dbReference type="PROSITE" id="PS00608">
    <property type="entry name" value="GLYCOSYL_HYDROL_F2_2"/>
    <property type="match status" value="1"/>
</dbReference>
<dbReference type="InterPro" id="IPR014718">
    <property type="entry name" value="GH-type_carb-bd"/>
</dbReference>
<dbReference type="EMBL" id="PVEO01000004">
    <property type="protein sequence ID" value="PQV48842.1"/>
    <property type="molecule type" value="Genomic_DNA"/>
</dbReference>
<comment type="caution">
    <text evidence="12">The sequence shown here is derived from an EMBL/GenBank/DDBJ whole genome shotgun (WGS) entry which is preliminary data.</text>
</comment>
<dbReference type="Gene3D" id="2.60.40.10">
    <property type="entry name" value="Immunoglobulins"/>
    <property type="match status" value="2"/>
</dbReference>
<evidence type="ECO:0000256" key="1">
    <source>
        <dbReference type="ARBA" id="ARBA00001412"/>
    </source>
</evidence>
<dbReference type="RefSeq" id="WP_105473472.1">
    <property type="nucleotide sequence ID" value="NZ_PVEO01000004.1"/>
</dbReference>
<dbReference type="SUPFAM" id="SSF51445">
    <property type="entry name" value="(Trans)glycosidases"/>
    <property type="match status" value="1"/>
</dbReference>
<gene>
    <name evidence="12" type="ORF">CLV33_10447</name>
</gene>
<evidence type="ECO:0000256" key="4">
    <source>
        <dbReference type="ARBA" id="ARBA00011245"/>
    </source>
</evidence>
<dbReference type="Proteomes" id="UP000251545">
    <property type="component" value="Unassembled WGS sequence"/>
</dbReference>
<dbReference type="GO" id="GO:0009341">
    <property type="term" value="C:beta-galactosidase complex"/>
    <property type="evidence" value="ECO:0007669"/>
    <property type="project" value="InterPro"/>
</dbReference>
<dbReference type="InterPro" id="IPR011013">
    <property type="entry name" value="Gal_mutarotase_sf_dom"/>
</dbReference>
<dbReference type="InterPro" id="IPR006101">
    <property type="entry name" value="Glyco_hydro_2"/>
</dbReference>
<dbReference type="Gene3D" id="2.70.98.10">
    <property type="match status" value="1"/>
</dbReference>
<dbReference type="SUPFAM" id="SSF49785">
    <property type="entry name" value="Galactose-binding domain-like"/>
    <property type="match status" value="1"/>
</dbReference>
<sequence length="1065" mass="122508">MIGYILQKKAKLYCFYSLSVFFFFIVPWQNLFTQASFPWQTPTIVNENKLPARATSISYPNVDLAIKANREASPRKKSLNGMWKFYWAEAPSKIPKDFYKPSFNDKDWGTIPVPSNWELHGYGKPWQRLTPEIFKNYNVSLPNVPEHYNPTGCYRTVFVLPKDWDNMQQILHIGAASSAISVWVNGFYVGYSEDNRLPSEFDITPYLKPNKNIVAFKVMQWCDGSYLEDQDHWRMSGITREVYVEAVPKVHIYDFEVRTDLDENYEHAKLQIRPEINIDTTTNTKNWTFEAQLYDENNLIVLPKPLSINIDEILNEYHPPLGNRPFKNLMETTILNPKKWSAETPYLYTIVFSLKDNKGNLIEARSTKIGFREIDISDGQFKINGIPVLLYGVNRHDWDAQTGKAVTKEAMRRDAQLMKQLNVNASRSSHYPNPPYWYELCNEYGIYVMDEANIESHGVGSLLSNIPEWHTTFLERGIRMVERDKNHPSIISWSLGNEAGFGPNHAALSAWIKEMDPTRPIHSEGAQNIYGYNWPKPEPNDRIYTDIISRMYRLTDDMIDLATKPNDNRPVIWCEYAHSQGNSTGDMEGYWAAIRKYPRLVGGFVWDWRDQLLSKKSDDAKILWKHGADFGQPQADLNPIQKGLITADGHIKSGGQQAKYIWQPASIEISNIKEGKFTVTNRYSRKNLNNLNVAWEITENGTVIKSGFDTAPDIEAGKTDILELDIPKVKFKPNIHYHLKISFTLKNDKLWAKKGFEIASEQFLLAYNPVMTKRKKLPANFNISQNKDRLVIKANKATIAFNKASGHLIQYGFENINYIKTPPKPNFWRAPTDNDLASKIIERQGFWKDVSNQLKLVNFNSKTLEDGILVSTAFETKNKELLIHLNYLIDANANISVEYKFTPSANLPYLPRIGLQLEIPSTLSLFKWFGRGPLESYADKKTGAFFGNYTNSIKDDFTYYVRPQESSNKTDVFWALISDTSGKGLKIESRVKPLNISIWPFSQEQLENANRIEELTFKDTSTLNIDYKQMGVGGDNTWNIEAAPHKAFKISPKPYSYSFKLKLVE</sequence>
<dbReference type="InterPro" id="IPR008979">
    <property type="entry name" value="Galactose-bd-like_sf"/>
</dbReference>
<evidence type="ECO:0000313" key="13">
    <source>
        <dbReference type="Proteomes" id="UP000251545"/>
    </source>
</evidence>
<dbReference type="GO" id="GO:0030246">
    <property type="term" value="F:carbohydrate binding"/>
    <property type="evidence" value="ECO:0007669"/>
    <property type="project" value="InterPro"/>
</dbReference>
<keyword evidence="8" id="KW-0326">Glycosidase</keyword>
<dbReference type="SMART" id="SM01038">
    <property type="entry name" value="Bgal_small_N"/>
    <property type="match status" value="1"/>
</dbReference>
<keyword evidence="10" id="KW-0472">Membrane</keyword>
<dbReference type="Pfam" id="PF02836">
    <property type="entry name" value="Glyco_hydro_2_C"/>
    <property type="match status" value="1"/>
</dbReference>
<dbReference type="Gene3D" id="2.60.120.260">
    <property type="entry name" value="Galactose-binding domain-like"/>
    <property type="match status" value="1"/>
</dbReference>
<dbReference type="PANTHER" id="PTHR46323:SF2">
    <property type="entry name" value="BETA-GALACTOSIDASE"/>
    <property type="match status" value="1"/>
</dbReference>
<evidence type="ECO:0000256" key="3">
    <source>
        <dbReference type="ARBA" id="ARBA00007401"/>
    </source>
</evidence>
<dbReference type="SUPFAM" id="SSF49303">
    <property type="entry name" value="beta-Galactosidase/glucuronidase domain"/>
    <property type="match status" value="2"/>
</dbReference>
<dbReference type="EC" id="3.2.1.23" evidence="5"/>
<comment type="similarity">
    <text evidence="3">Belongs to the glycosyl hydrolase 2 family.</text>
</comment>
<protein>
    <recommendedName>
        <fullName evidence="5">beta-galactosidase</fullName>
        <ecNumber evidence="5">3.2.1.23</ecNumber>
    </recommendedName>
    <alternativeName>
        <fullName evidence="9">Lactase</fullName>
    </alternativeName>
</protein>
<keyword evidence="10" id="KW-1133">Transmembrane helix</keyword>
<dbReference type="InterPro" id="IPR023232">
    <property type="entry name" value="Glyco_hydro_2_AS"/>
</dbReference>
<dbReference type="PRINTS" id="PR00132">
    <property type="entry name" value="GLHYDRLASE2"/>
</dbReference>
<feature type="transmembrane region" description="Helical" evidence="10">
    <location>
        <begin position="12"/>
        <end position="32"/>
    </location>
</feature>
<accession>A0A362X6T2</accession>
<dbReference type="PANTHER" id="PTHR46323">
    <property type="entry name" value="BETA-GALACTOSIDASE"/>
    <property type="match status" value="1"/>
</dbReference>